<protein>
    <recommendedName>
        <fullName evidence="4">t-SNARE coiled-coil homology domain-containing protein</fullName>
    </recommendedName>
</protein>
<evidence type="ECO:0000313" key="2">
    <source>
        <dbReference type="EMBL" id="KAJ1201604.1"/>
    </source>
</evidence>
<name>A0AAV7VIY8_PLEWA</name>
<dbReference type="EMBL" id="JANPWB010000003">
    <property type="protein sequence ID" value="KAJ1201604.1"/>
    <property type="molecule type" value="Genomic_DNA"/>
</dbReference>
<evidence type="ECO:0008006" key="4">
    <source>
        <dbReference type="Google" id="ProtNLM"/>
    </source>
</evidence>
<sequence>MEPGSERGPDMPASEEQDLHQILVAMQHSLTQINGKIDSLSYRMDIMTERLDKHAERLYQSERRVSEVEDGQTQLAASHVS</sequence>
<proteinExistence type="predicted"/>
<comment type="caution">
    <text evidence="2">The sequence shown here is derived from an EMBL/GenBank/DDBJ whole genome shotgun (WGS) entry which is preliminary data.</text>
</comment>
<keyword evidence="3" id="KW-1185">Reference proteome</keyword>
<dbReference type="Proteomes" id="UP001066276">
    <property type="component" value="Chromosome 2_1"/>
</dbReference>
<feature type="compositionally biased region" description="Polar residues" evidence="1">
    <location>
        <begin position="71"/>
        <end position="81"/>
    </location>
</feature>
<gene>
    <name evidence="2" type="ORF">NDU88_005411</name>
</gene>
<feature type="region of interest" description="Disordered" evidence="1">
    <location>
        <begin position="62"/>
        <end position="81"/>
    </location>
</feature>
<organism evidence="2 3">
    <name type="scientific">Pleurodeles waltl</name>
    <name type="common">Iberian ribbed newt</name>
    <dbReference type="NCBI Taxonomy" id="8319"/>
    <lineage>
        <taxon>Eukaryota</taxon>
        <taxon>Metazoa</taxon>
        <taxon>Chordata</taxon>
        <taxon>Craniata</taxon>
        <taxon>Vertebrata</taxon>
        <taxon>Euteleostomi</taxon>
        <taxon>Amphibia</taxon>
        <taxon>Batrachia</taxon>
        <taxon>Caudata</taxon>
        <taxon>Salamandroidea</taxon>
        <taxon>Salamandridae</taxon>
        <taxon>Pleurodelinae</taxon>
        <taxon>Pleurodeles</taxon>
    </lineage>
</organism>
<reference evidence="2" key="1">
    <citation type="journal article" date="2022" name="bioRxiv">
        <title>Sequencing and chromosome-scale assembly of the giantPleurodeles waltlgenome.</title>
        <authorList>
            <person name="Brown T."/>
            <person name="Elewa A."/>
            <person name="Iarovenko S."/>
            <person name="Subramanian E."/>
            <person name="Araus A.J."/>
            <person name="Petzold A."/>
            <person name="Susuki M."/>
            <person name="Suzuki K.-i.T."/>
            <person name="Hayashi T."/>
            <person name="Toyoda A."/>
            <person name="Oliveira C."/>
            <person name="Osipova E."/>
            <person name="Leigh N.D."/>
            <person name="Simon A."/>
            <person name="Yun M.H."/>
        </authorList>
    </citation>
    <scope>NUCLEOTIDE SEQUENCE</scope>
    <source>
        <strain evidence="2">20211129_DDA</strain>
        <tissue evidence="2">Liver</tissue>
    </source>
</reference>
<dbReference type="AlphaFoldDB" id="A0AAV7VIY8"/>
<evidence type="ECO:0000256" key="1">
    <source>
        <dbReference type="SAM" id="MobiDB-lite"/>
    </source>
</evidence>
<accession>A0AAV7VIY8</accession>
<evidence type="ECO:0000313" key="3">
    <source>
        <dbReference type="Proteomes" id="UP001066276"/>
    </source>
</evidence>